<dbReference type="GO" id="GO:0006302">
    <property type="term" value="P:double-strand break repair"/>
    <property type="evidence" value="ECO:0007669"/>
    <property type="project" value="InterPro"/>
</dbReference>
<sequence length="777" mass="88767">MNWKISKIEVSSFKAFKHIYLDLGESALLTLDGPNGYGKTSIFDAIELLLTGQVSRIQNLFSTLLSNRTKNYADNLFWNNRSGENDLCIKIEFTNDDRKLVLARHCPTVIFKKPANNRADNYENFKLYELPTFESFDFTKANLRDNNFLDEVFGKNFRENFSFLNYLEQGQNRLLHTRVDQRKDKLGNLFNISDIEAEIESCNNIYSKLTKHINDPERKAKIESLKEEIATLRDTLQAEAGIVGYKKLSTTDVQPGWDKENIFSTYSAVDHAAYQESVRKIIALLPLKATIKTRVHNEVIDADIKRNEESLRSLAQFGKDLNKLDELEAIKKGIDELERSAAIIKRGASMIKVEEAQSLPNWADGRLESFELQIESRNNLRDKSSANANAIAELERLKTQLIDEHKKSYPDDHLCPLCGTDWEDHKSMVGAIEARTKQISESLSKDGKELVNLIAAMDAELKLIDTHIQNNLKVLKPTFEPNLHAELTKIKLRLPAITLLMEKLKSDNLQFTDTFTESNDVVNERLEKLKEILRNKKQTEVDALALPEDWRETTISAFKDLEDFYIITAEDLRDKEQYISIKANEAQNARLQTCISALKLIEKETLAAQKAQEKIKKLRDTLKDTEQRYTDQTISAIELIFHIYSGRLIQNYQRGLGLFIESRDGTQLRFLTAEKSEHDAVMSMSSGQVCALGLAFFLSLNKVYAKVPLILIDDPSQSLDEINVASLTDLLRCELKHCQLIVSSHEDDISAYMRYRFDRAGLKTSSLNMQLLAKEAL</sequence>
<evidence type="ECO:0000259" key="2">
    <source>
        <dbReference type="Pfam" id="PF13476"/>
    </source>
</evidence>
<geneLocation type="plasmid" evidence="6">
    <name>pVPSD2016-5</name>
</geneLocation>
<evidence type="ECO:0000256" key="1">
    <source>
        <dbReference type="SAM" id="Coils"/>
    </source>
</evidence>
<evidence type="ECO:0000313" key="4">
    <source>
        <dbReference type="EMBL" id="AKC05681.1"/>
    </source>
</evidence>
<dbReference type="EMBL" id="KM067908">
    <property type="protein sequence ID" value="AIL49939.1"/>
    <property type="molecule type" value="Genomic_DNA"/>
</dbReference>
<dbReference type="InterPro" id="IPR027417">
    <property type="entry name" value="P-loop_NTPase"/>
</dbReference>
<dbReference type="Gene3D" id="3.40.50.300">
    <property type="entry name" value="P-loop containing nucleotide triphosphate hydrolases"/>
    <property type="match status" value="2"/>
</dbReference>
<dbReference type="PANTHER" id="PTHR32114">
    <property type="entry name" value="ABC TRANSPORTER ABCH.3"/>
    <property type="match status" value="1"/>
</dbReference>
<reference evidence="6 7" key="5">
    <citation type="submission" date="2018-12" db="EMBL/GenBank/DDBJ databases">
        <title>Genomic insights into the evolutionary origins and pathogenicity of five Vibrio parahaemolyticus strains isolated from the shrimp with acute hepatopancreatic necrosis disease (AHPND).</title>
        <authorList>
            <person name="Yang Q."/>
            <person name="Dong X."/>
            <person name="Xie G."/>
            <person name="Fu S."/>
            <person name="Zou P."/>
            <person name="Sun J."/>
            <person name="Wang Y."/>
            <person name="Huang J."/>
        </authorList>
    </citation>
    <scope>NUCLEOTIDE SEQUENCE [LARGE SCALE GENOMIC DNA]</scope>
    <source>
        <strain evidence="6 7">20160303005-1</strain>
        <plasmid evidence="6">pVPSD2016-5</plasmid>
        <plasmid evidence="7">pvpsd2016-5</plasmid>
    </source>
</reference>
<protein>
    <submittedName>
        <fullName evidence="5">AAA family ATPase</fullName>
    </submittedName>
    <submittedName>
        <fullName evidence="3 4">RecF</fullName>
    </submittedName>
</protein>
<dbReference type="RefSeq" id="WP_025788935.1">
    <property type="nucleotide sequence ID" value="NC_025152.1"/>
</dbReference>
<geneLocation type="plasmid" evidence="3">
    <name>pVPA3-1</name>
</geneLocation>
<name>A0A077EME9_VIBPH</name>
<feature type="coiled-coil region" evidence="1">
    <location>
        <begin position="380"/>
        <end position="407"/>
    </location>
</feature>
<dbReference type="Pfam" id="PF13476">
    <property type="entry name" value="AAA_23"/>
    <property type="match status" value="1"/>
</dbReference>
<feature type="coiled-coil region" evidence="1">
    <location>
        <begin position="601"/>
        <end position="628"/>
    </location>
</feature>
<organism evidence="3">
    <name type="scientific">Vibrio parahaemolyticus</name>
    <dbReference type="NCBI Taxonomy" id="670"/>
    <lineage>
        <taxon>Bacteria</taxon>
        <taxon>Pseudomonadati</taxon>
        <taxon>Pseudomonadota</taxon>
        <taxon>Gammaproteobacteria</taxon>
        <taxon>Vibrionales</taxon>
        <taxon>Vibrionaceae</taxon>
        <taxon>Vibrio</taxon>
    </lineage>
</organism>
<evidence type="ECO:0000313" key="6">
    <source>
        <dbReference type="EMBL" id="QHH13417.1"/>
    </source>
</evidence>
<reference evidence="4" key="1">
    <citation type="submission" date="2014-12" db="EMBL/GenBank/DDBJ databases">
        <authorList>
            <person name="Lee C.-T."/>
            <person name="Chen I.-T."/>
            <person name="Yang Y.-T."/>
            <person name="Chen C.-Y."/>
            <person name="Lo C.-F."/>
        </authorList>
    </citation>
    <scope>NUCLEOTIDE SEQUENCE</scope>
    <source>
        <strain evidence="4">3HP</strain>
        <plasmid evidence="4">pVA1</plasmid>
    </source>
</reference>
<reference evidence="3" key="2">
    <citation type="journal article" date="2015" name="Dis. Aquat. Organ.">
        <title>Photorhabdus insect-related (Pir) toxin-like genes in a plasmid of Vibrio parahaemolyticus, the causative agent of acute hepatopancreatic necrosis disease (AHPND) of shrimp.</title>
        <authorList>
            <person name="Han J.E."/>
            <person name="Tang K.F."/>
            <person name="Tran L.H."/>
            <person name="Lightner D.V."/>
        </authorList>
    </citation>
    <scope>NUCLEOTIDE SEQUENCE</scope>
    <source>
        <strain evidence="3">13-028/A3</strain>
        <plasmid evidence="3">pVPA3-1</plasmid>
    </source>
</reference>
<reference evidence="5" key="6">
    <citation type="submission" date="2019-12" db="EMBL/GenBank/DDBJ databases">
        <authorList>
            <consortium name="NCBI Pathogen Detection Project"/>
        </authorList>
    </citation>
    <scope>NUCLEOTIDE SEQUENCE</scope>
    <source>
        <strain evidence="5">1930</strain>
    </source>
</reference>
<keyword evidence="3" id="KW-0614">Plasmid</keyword>
<dbReference type="SMR" id="A0A077EME9"/>
<proteinExistence type="predicted"/>
<dbReference type="AlphaFoldDB" id="A0A077EME9"/>
<dbReference type="SUPFAM" id="SSF52540">
    <property type="entry name" value="P-loop containing nucleoside triphosphate hydrolases"/>
    <property type="match status" value="1"/>
</dbReference>
<geneLocation type="plasmid" evidence="7">
    <name>pvpsd2016-5</name>
</geneLocation>
<dbReference type="Proteomes" id="UP000464718">
    <property type="component" value="Plasmid pvpsd2016-5"/>
</dbReference>
<dbReference type="EMBL" id="DACQKT010000025">
    <property type="protein sequence ID" value="HAS6680121.1"/>
    <property type="molecule type" value="Genomic_DNA"/>
</dbReference>
<keyword evidence="1" id="KW-0175">Coiled coil</keyword>
<reference evidence="4" key="3">
    <citation type="journal article" date="2015" name="Proc. Natl. Acad. Sci. U.S.A.">
        <title>The opportunistic marine pathogen Vibrio parahaemolyticus becomes virulent by acquiring a plasmid that expresses a deadly toxin.</title>
        <authorList>
            <person name="Lee C.T."/>
            <person name="Chen I.T."/>
            <person name="Yang Y.T."/>
            <person name="Ko T.P."/>
            <person name="Huang Y.T."/>
            <person name="Huang J.Y."/>
            <person name="Huang M.F."/>
            <person name="Lin S.J."/>
            <person name="Chen C.Y."/>
            <person name="Lin S.S."/>
            <person name="Lightner D.V."/>
            <person name="Wang H.C."/>
            <person name="Wang A.H."/>
            <person name="Wang H.C."/>
            <person name="Hor L.I."/>
            <person name="Lo C.F."/>
        </authorList>
    </citation>
    <scope>NUCLEOTIDE SEQUENCE</scope>
    <source>
        <strain evidence="4">3HP</strain>
        <plasmid evidence="4">pVA1</plasmid>
    </source>
</reference>
<dbReference type="Proteomes" id="UP000856022">
    <property type="component" value="Unassembled WGS sequence"/>
</dbReference>
<dbReference type="InterPro" id="IPR038729">
    <property type="entry name" value="Rad50/SbcC_AAA"/>
</dbReference>
<reference evidence="5" key="4">
    <citation type="journal article" date="2018" name="Genome Biol.">
        <title>SKESA: strategic k-mer extension for scrupulous assemblies.</title>
        <authorList>
            <person name="Souvorov A."/>
            <person name="Agarwala R."/>
            <person name="Lipman D.J."/>
        </authorList>
    </citation>
    <scope>NUCLEOTIDE SEQUENCE</scope>
    <source>
        <strain evidence="5">1930</strain>
    </source>
</reference>
<gene>
    <name evidence="6" type="ORF">EHC69_29620</name>
    <name evidence="5" type="ORF">I7278_25410</name>
    <name evidence="4" type="ORF">pVA1061</name>
</gene>
<evidence type="ECO:0000313" key="3">
    <source>
        <dbReference type="EMBL" id="AIL49939.1"/>
    </source>
</evidence>
<feature type="domain" description="Rad50/SbcC-type AAA" evidence="2">
    <location>
        <begin position="7"/>
        <end position="236"/>
    </location>
</feature>
<dbReference type="GO" id="GO:0016887">
    <property type="term" value="F:ATP hydrolysis activity"/>
    <property type="evidence" value="ECO:0007669"/>
    <property type="project" value="InterPro"/>
</dbReference>
<accession>A0A077EME9</accession>
<dbReference type="PANTHER" id="PTHR32114:SF2">
    <property type="entry name" value="ABC TRANSPORTER ABCH.3"/>
    <property type="match status" value="1"/>
</dbReference>
<dbReference type="EMBL" id="KP324996">
    <property type="protein sequence ID" value="AKC05681.1"/>
    <property type="molecule type" value="Genomic_DNA"/>
</dbReference>
<evidence type="ECO:0000313" key="5">
    <source>
        <dbReference type="EMBL" id="HAS6680121.1"/>
    </source>
</evidence>
<evidence type="ECO:0000313" key="7">
    <source>
        <dbReference type="Proteomes" id="UP000464718"/>
    </source>
</evidence>
<dbReference type="EMBL" id="CP034304">
    <property type="protein sequence ID" value="QHH13417.1"/>
    <property type="molecule type" value="Genomic_DNA"/>
</dbReference>
<geneLocation type="plasmid" evidence="4">
    <name>pVA1</name>
</geneLocation>